<dbReference type="PANTHER" id="PTHR45862">
    <property type="entry name" value="PROTEIN SGT1 HOMOLOG"/>
    <property type="match status" value="1"/>
</dbReference>
<dbReference type="CDD" id="cd06466">
    <property type="entry name" value="p23_CS_SGT1_like"/>
    <property type="match status" value="2"/>
</dbReference>
<feature type="region of interest" description="Disordered" evidence="2">
    <location>
        <begin position="151"/>
        <end position="242"/>
    </location>
</feature>
<dbReference type="Pfam" id="PF05002">
    <property type="entry name" value="SGS"/>
    <property type="match status" value="1"/>
</dbReference>
<sequence length="519" mass="57509">MADSAQKAFDEKRYVDSVKLFNVFMKDHPKRTTPDHFLLRSTALLRLGKKEAALRDADRATRLAYAQKSNEALGKAQMRRAVTYVSLGDNAAAKKCVDFAETANPEERTIPVWKAKIGMSSGSNEASDVPQIPDIDISYVWKGPTDVPVKHEVKPEVKKTEATATTNDTNNETQTPKPSVKPAATQETPFKVPTSEFKFEPKPDVKSDPMPAPMDDSKSTASSRSDEANTSSISFNGPKEDLRTDFFQSNEKITVSIYRKNTPKDAKCDIQPTSISIICSMYSWSTQLYAPIVPSESSVQIYGTKVDFTLMKKTPAKWPTVSGNASLNDDSETPIKSPSSTTKSGPSQITNIDFFQTPTHINAYLYMPNLVEYEPAVIGTPSSFTVTFTNNNDPKNSFVKTVFLHGLIEPELLQFKVYPTKLEVQMRKKTSGNWPSLEKGVSNTSSSAIAPPTTKDWSKIQIEDDSDDDLNSENPDDFFKALYADADDDTRRAMMKSFVESGGTSLSTDWDKVEKGEHS</sequence>
<dbReference type="InterPro" id="IPR011990">
    <property type="entry name" value="TPR-like_helical_dom_sf"/>
</dbReference>
<dbReference type="Gene3D" id="2.60.40.790">
    <property type="match status" value="2"/>
</dbReference>
<dbReference type="AlphaFoldDB" id="A0A371C3E9"/>
<dbReference type="PROSITE" id="PS51203">
    <property type="entry name" value="CS"/>
    <property type="match status" value="2"/>
</dbReference>
<name>A0A371C3E9_YARLL</name>
<feature type="domain" description="CS" evidence="4">
    <location>
        <begin position="239"/>
        <end position="322"/>
    </location>
</feature>
<feature type="region of interest" description="Disordered" evidence="2">
    <location>
        <begin position="428"/>
        <end position="459"/>
    </location>
</feature>
<comment type="similarity">
    <text evidence="1">Belongs to the SGT1 family.</text>
</comment>
<feature type="compositionally biased region" description="Low complexity" evidence="2">
    <location>
        <begin position="334"/>
        <end position="347"/>
    </location>
</feature>
<dbReference type="InterPro" id="IPR007699">
    <property type="entry name" value="SGS_dom"/>
</dbReference>
<evidence type="ECO:0000313" key="6">
    <source>
        <dbReference type="Proteomes" id="UP000256601"/>
    </source>
</evidence>
<accession>A0A371C3E9</accession>
<dbReference type="InterPro" id="IPR044563">
    <property type="entry name" value="Sgt1-like"/>
</dbReference>
<feature type="compositionally biased region" description="Polar residues" evidence="2">
    <location>
        <begin position="219"/>
        <end position="235"/>
    </location>
</feature>
<feature type="region of interest" description="Disordered" evidence="2">
    <location>
        <begin position="321"/>
        <end position="348"/>
    </location>
</feature>
<dbReference type="InterPro" id="IPR008978">
    <property type="entry name" value="HSP20-like_chaperone"/>
</dbReference>
<dbReference type="InterPro" id="IPR007052">
    <property type="entry name" value="CS_dom"/>
</dbReference>
<dbReference type="PROSITE" id="PS51048">
    <property type="entry name" value="SGS"/>
    <property type="match status" value="1"/>
</dbReference>
<organism evidence="5 6">
    <name type="scientific">Yarrowia lipolytica</name>
    <name type="common">Candida lipolytica</name>
    <dbReference type="NCBI Taxonomy" id="4952"/>
    <lineage>
        <taxon>Eukaryota</taxon>
        <taxon>Fungi</taxon>
        <taxon>Dikarya</taxon>
        <taxon>Ascomycota</taxon>
        <taxon>Saccharomycotina</taxon>
        <taxon>Dipodascomycetes</taxon>
        <taxon>Dipodascales</taxon>
        <taxon>Dipodascales incertae sedis</taxon>
        <taxon>Yarrowia</taxon>
    </lineage>
</organism>
<feature type="compositionally biased region" description="Basic and acidic residues" evidence="2">
    <location>
        <begin position="197"/>
        <end position="207"/>
    </location>
</feature>
<evidence type="ECO:0000259" key="3">
    <source>
        <dbReference type="PROSITE" id="PS51048"/>
    </source>
</evidence>
<dbReference type="VEuPathDB" id="FungiDB:YALI1_F21322g"/>
<dbReference type="SUPFAM" id="SSF48452">
    <property type="entry name" value="TPR-like"/>
    <property type="match status" value="1"/>
</dbReference>
<evidence type="ECO:0000259" key="4">
    <source>
        <dbReference type="PROSITE" id="PS51203"/>
    </source>
</evidence>
<dbReference type="SUPFAM" id="SSF49764">
    <property type="entry name" value="HSP20-like chaperones"/>
    <property type="match status" value="2"/>
</dbReference>
<gene>
    <name evidence="5" type="ORF">B0I71DRAFT_134123</name>
</gene>
<reference evidence="5 6" key="1">
    <citation type="submission" date="2018-07" db="EMBL/GenBank/DDBJ databases">
        <title>Draft Genome Assemblies for Five Robust Yarrowia lipolytica Strains Exhibiting High Lipid Production and Pentose Sugar Utilization and Sugar Alcohol Secretion from Undetoxified Lignocellulosic Biomass Hydrolysates.</title>
        <authorList>
            <consortium name="DOE Joint Genome Institute"/>
            <person name="Walker C."/>
            <person name="Ryu S."/>
            <person name="Na H."/>
            <person name="Zane M."/>
            <person name="LaButti K."/>
            <person name="Lipzen A."/>
            <person name="Haridas S."/>
            <person name="Barry K."/>
            <person name="Grigoriev I.V."/>
            <person name="Quarterman J."/>
            <person name="Slininger P."/>
            <person name="Dien B."/>
            <person name="Trinh C.T."/>
        </authorList>
    </citation>
    <scope>NUCLEOTIDE SEQUENCE [LARGE SCALE GENOMIC DNA]</scope>
    <source>
        <strain evidence="5 6">YB392</strain>
    </source>
</reference>
<feature type="domain" description="CS" evidence="4">
    <location>
        <begin position="347"/>
        <end position="438"/>
    </location>
</feature>
<dbReference type="GO" id="GO:0051087">
    <property type="term" value="F:protein-folding chaperone binding"/>
    <property type="evidence" value="ECO:0007669"/>
    <property type="project" value="InterPro"/>
</dbReference>
<proteinExistence type="inferred from homology"/>
<feature type="compositionally biased region" description="Basic and acidic residues" evidence="2">
    <location>
        <begin position="151"/>
        <end position="161"/>
    </location>
</feature>
<dbReference type="Pfam" id="PF04969">
    <property type="entry name" value="CS"/>
    <property type="match status" value="2"/>
</dbReference>
<dbReference type="VEuPathDB" id="FungiDB:YALI0_F15851g"/>
<evidence type="ECO:0000256" key="1">
    <source>
        <dbReference type="ARBA" id="ARBA00008509"/>
    </source>
</evidence>
<feature type="compositionally biased region" description="Low complexity" evidence="2">
    <location>
        <begin position="162"/>
        <end position="175"/>
    </location>
</feature>
<dbReference type="EMBL" id="KZ859030">
    <property type="protein sequence ID" value="RDW24530.1"/>
    <property type="molecule type" value="Genomic_DNA"/>
</dbReference>
<dbReference type="Gene3D" id="1.25.40.10">
    <property type="entry name" value="Tetratricopeptide repeat domain"/>
    <property type="match status" value="1"/>
</dbReference>
<protein>
    <submittedName>
        <fullName evidence="5">SGS domain-domain-containing protein</fullName>
    </submittedName>
</protein>
<feature type="domain" description="SGS" evidence="3">
    <location>
        <begin position="446"/>
        <end position="519"/>
    </location>
</feature>
<dbReference type="Proteomes" id="UP000256601">
    <property type="component" value="Unassembled WGS sequence"/>
</dbReference>
<evidence type="ECO:0000313" key="5">
    <source>
        <dbReference type="EMBL" id="RDW24530.1"/>
    </source>
</evidence>
<evidence type="ECO:0000256" key="2">
    <source>
        <dbReference type="SAM" id="MobiDB-lite"/>
    </source>
</evidence>